<dbReference type="AlphaFoldDB" id="A0A644ZEL4"/>
<organism evidence="1">
    <name type="scientific">bioreactor metagenome</name>
    <dbReference type="NCBI Taxonomy" id="1076179"/>
    <lineage>
        <taxon>unclassified sequences</taxon>
        <taxon>metagenomes</taxon>
        <taxon>ecological metagenomes</taxon>
    </lineage>
</organism>
<comment type="caution">
    <text evidence="1">The sequence shown here is derived from an EMBL/GenBank/DDBJ whole genome shotgun (WGS) entry which is preliminary data.</text>
</comment>
<dbReference type="SUPFAM" id="SSF52317">
    <property type="entry name" value="Class I glutamine amidotransferase-like"/>
    <property type="match status" value="1"/>
</dbReference>
<name>A0A644ZEL4_9ZZZZ</name>
<dbReference type="CDD" id="cd03143">
    <property type="entry name" value="A4_beta-galactosidase_middle_domain"/>
    <property type="match status" value="1"/>
</dbReference>
<evidence type="ECO:0000313" key="1">
    <source>
        <dbReference type="EMBL" id="MPM39209.1"/>
    </source>
</evidence>
<evidence type="ECO:0008006" key="2">
    <source>
        <dbReference type="Google" id="ProtNLM"/>
    </source>
</evidence>
<gene>
    <name evidence="1" type="ORF">SDC9_85842</name>
</gene>
<reference evidence="1" key="1">
    <citation type="submission" date="2019-08" db="EMBL/GenBank/DDBJ databases">
        <authorList>
            <person name="Kucharzyk K."/>
            <person name="Murdoch R.W."/>
            <person name="Higgins S."/>
            <person name="Loffler F."/>
        </authorList>
    </citation>
    <scope>NUCLEOTIDE SEQUENCE</scope>
</reference>
<sequence length="514" mass="58237">MIGESGGLMSWYEDYFKNVPYSLPTDLENMSEAKKLYIDHVSELVKLDNDMGINNVLSVEATACGRYNLEAGIKYLFLEMMCGDPEKMTASVRGTSRAYGRDIWGCHIAHEWYGGLRHDDVLKYSRLRLAYKYAYISGANFIYPESGDFGMVSYGYKYPKDHEFCREYRLAWDEFAEFLKNDHRPENGPLVKVAFVQGNLDSYDGWGAATAWNQFGRTEWGYSDAEKSWEILKNVTKKDKWHIVENYGEHDVSNAPAYGQYDLIPSEAPAEAMKRYDVLIFAGWNTMTEEIFDKLSEYVRCGGVLFITAAHLSVSDKRNGGFTPISEEKISGLLGFEFTSHTFRRNSGYKFFKESFIPEMRYPASGDTFSDPILPSGYAEFAGTKVNSGVVRAVACDSFWERMTSPAVLIENRFGKGTALTLTSVSYPGAQGVFPLYSRIVKELCNSTHRRADIKVIGGDDLTFAVYPDGNKRAVYIINTSFETGCEAKIIWSGENQTKIFLQPLEMKRLDFTL</sequence>
<dbReference type="Gene3D" id="3.40.50.880">
    <property type="match status" value="1"/>
</dbReference>
<dbReference type="EMBL" id="VSSQ01008562">
    <property type="protein sequence ID" value="MPM39209.1"/>
    <property type="molecule type" value="Genomic_DNA"/>
</dbReference>
<proteinExistence type="predicted"/>
<dbReference type="InterPro" id="IPR029062">
    <property type="entry name" value="Class_I_gatase-like"/>
</dbReference>
<accession>A0A644ZEL4</accession>
<protein>
    <recommendedName>
        <fullName evidence="2">Beta-galactosidase trimerisation domain-containing protein</fullName>
    </recommendedName>
</protein>